<feature type="compositionally biased region" description="Basic and acidic residues" evidence="1">
    <location>
        <begin position="7"/>
        <end position="19"/>
    </location>
</feature>
<organism evidence="2">
    <name type="scientific">marine metagenome</name>
    <dbReference type="NCBI Taxonomy" id="408172"/>
    <lineage>
        <taxon>unclassified sequences</taxon>
        <taxon>metagenomes</taxon>
        <taxon>ecological metagenomes</taxon>
    </lineage>
</organism>
<feature type="region of interest" description="Disordered" evidence="1">
    <location>
        <begin position="1"/>
        <end position="26"/>
    </location>
</feature>
<sequence length="26" mass="3074">KRILRKASTEKTKKKERSNSKRGNKT</sequence>
<gene>
    <name evidence="2" type="ORF">METZ01_LOCUS287704</name>
</gene>
<protein>
    <submittedName>
        <fullName evidence="2">Uncharacterized protein</fullName>
    </submittedName>
</protein>
<dbReference type="AlphaFoldDB" id="A0A382LDX9"/>
<feature type="non-terminal residue" evidence="2">
    <location>
        <position position="1"/>
    </location>
</feature>
<reference evidence="2" key="1">
    <citation type="submission" date="2018-05" db="EMBL/GenBank/DDBJ databases">
        <authorList>
            <person name="Lanie J.A."/>
            <person name="Ng W.-L."/>
            <person name="Kazmierczak K.M."/>
            <person name="Andrzejewski T.M."/>
            <person name="Davidsen T.M."/>
            <person name="Wayne K.J."/>
            <person name="Tettelin H."/>
            <person name="Glass J.I."/>
            <person name="Rusch D."/>
            <person name="Podicherti R."/>
            <person name="Tsui H.-C.T."/>
            <person name="Winkler M.E."/>
        </authorList>
    </citation>
    <scope>NUCLEOTIDE SEQUENCE</scope>
</reference>
<proteinExistence type="predicted"/>
<name>A0A382LDX9_9ZZZZ</name>
<dbReference type="EMBL" id="UINC01086413">
    <property type="protein sequence ID" value="SVC34850.1"/>
    <property type="molecule type" value="Genomic_DNA"/>
</dbReference>
<accession>A0A382LDX9</accession>
<evidence type="ECO:0000256" key="1">
    <source>
        <dbReference type="SAM" id="MobiDB-lite"/>
    </source>
</evidence>
<evidence type="ECO:0000313" key="2">
    <source>
        <dbReference type="EMBL" id="SVC34850.1"/>
    </source>
</evidence>